<evidence type="ECO:0000259" key="11">
    <source>
        <dbReference type="Pfam" id="PF05064"/>
    </source>
</evidence>
<evidence type="ECO:0000256" key="3">
    <source>
        <dbReference type="ARBA" id="ARBA00022448"/>
    </source>
</evidence>
<evidence type="ECO:0000256" key="8">
    <source>
        <dbReference type="ARBA" id="ARBA00023242"/>
    </source>
</evidence>
<proteinExistence type="inferred from homology"/>
<evidence type="ECO:0000256" key="2">
    <source>
        <dbReference type="ARBA" id="ARBA00005911"/>
    </source>
</evidence>
<evidence type="ECO:0000256" key="6">
    <source>
        <dbReference type="ARBA" id="ARBA00023010"/>
    </source>
</evidence>
<dbReference type="EMBL" id="SEYY01000373">
    <property type="protein sequence ID" value="KAB7507400.1"/>
    <property type="molecule type" value="Genomic_DNA"/>
</dbReference>
<dbReference type="GO" id="GO:0051028">
    <property type="term" value="P:mRNA transport"/>
    <property type="evidence" value="ECO:0007669"/>
    <property type="project" value="UniProtKB-KW"/>
</dbReference>
<keyword evidence="9" id="KW-0175">Coiled coil</keyword>
<accession>A0A5N5TMJ2</accession>
<dbReference type="OrthoDB" id="344345at2759"/>
<dbReference type="InterPro" id="IPR026010">
    <property type="entry name" value="NSP1/NUP62"/>
</dbReference>
<dbReference type="PANTHER" id="PTHR12084">
    <property type="entry name" value="NUCLEAR PORE GLYCOPROTEIN P62-RELATED"/>
    <property type="match status" value="1"/>
</dbReference>
<gene>
    <name evidence="12" type="primary">Nup62</name>
    <name evidence="12" type="ORF">Anas_01630</name>
</gene>
<dbReference type="GO" id="GO:0006606">
    <property type="term" value="P:protein import into nucleus"/>
    <property type="evidence" value="ECO:0007669"/>
    <property type="project" value="TreeGrafter"/>
</dbReference>
<feature type="domain" description="Nucleoporin NSP1-like C-terminal" evidence="11">
    <location>
        <begin position="182"/>
        <end position="278"/>
    </location>
</feature>
<comment type="caution">
    <text evidence="12">The sequence shown here is derived from an EMBL/GenBank/DDBJ whole genome shotgun (WGS) entry which is preliminary data.</text>
</comment>
<evidence type="ECO:0000256" key="7">
    <source>
        <dbReference type="ARBA" id="ARBA00023132"/>
    </source>
</evidence>
<evidence type="ECO:0000256" key="1">
    <source>
        <dbReference type="ARBA" id="ARBA00004567"/>
    </source>
</evidence>
<keyword evidence="13" id="KW-1185">Reference proteome</keyword>
<dbReference type="AlphaFoldDB" id="A0A5N5TMJ2"/>
<evidence type="ECO:0000256" key="10">
    <source>
        <dbReference type="SAM" id="MobiDB-lite"/>
    </source>
</evidence>
<keyword evidence="6" id="KW-0811">Translocation</keyword>
<dbReference type="Gene3D" id="1.20.5.170">
    <property type="match status" value="1"/>
</dbReference>
<keyword evidence="8" id="KW-0539">Nucleus</keyword>
<evidence type="ECO:0000256" key="5">
    <source>
        <dbReference type="ARBA" id="ARBA00022927"/>
    </source>
</evidence>
<keyword evidence="5" id="KW-0653">Protein transport</keyword>
<dbReference type="PANTHER" id="PTHR12084:SF0">
    <property type="entry name" value="NUCLEAR PORE GLYCOPROTEIN P62"/>
    <property type="match status" value="1"/>
</dbReference>
<comment type="similarity">
    <text evidence="2">Belongs to the nucleoporin NSP1/NUP62 family.</text>
</comment>
<dbReference type="InterPro" id="IPR007758">
    <property type="entry name" value="Nucleoporin_NSP1_C"/>
</dbReference>
<sequence>MTSGFSFGTPATSTSGGFSFSAPSTSTTTPSTGFSFLTPTSSTATTPSSTTSAFKLPGFSLPTTSTASSGTGFPNFSLGAPTTTASASSSAPTLFSTSTTSTTPATPGFSFGLNVSKPPLLTPTIGSSVPANSSFSFTGTTAAVSTGGSTISTSSSFGPVATLSTATSTSSFGTMGAGGATNLSMRQLEERLNKWLVELKEQEERFLRQAAHVNAWDQILQNGHEQVQSLKDTLHTVKSDQSRLEAEIDFIRGQQDELERLLEPLESATNANPATQLHQGDRQRDNMYYLAQSLDAQLRQMTDDLGKVIEHLNTNSGSMQPNDPVNLVARILSAHMDTLKWVDQNTTLLSQKMEDVARVSGSIGKRG</sequence>
<evidence type="ECO:0000313" key="13">
    <source>
        <dbReference type="Proteomes" id="UP000326759"/>
    </source>
</evidence>
<evidence type="ECO:0000313" key="12">
    <source>
        <dbReference type="EMBL" id="KAB7507400.1"/>
    </source>
</evidence>
<dbReference type="GO" id="GO:0017056">
    <property type="term" value="F:structural constituent of nuclear pore"/>
    <property type="evidence" value="ECO:0007669"/>
    <property type="project" value="InterPro"/>
</dbReference>
<organism evidence="12 13">
    <name type="scientific">Armadillidium nasatum</name>
    <dbReference type="NCBI Taxonomy" id="96803"/>
    <lineage>
        <taxon>Eukaryota</taxon>
        <taxon>Metazoa</taxon>
        <taxon>Ecdysozoa</taxon>
        <taxon>Arthropoda</taxon>
        <taxon>Crustacea</taxon>
        <taxon>Multicrustacea</taxon>
        <taxon>Malacostraca</taxon>
        <taxon>Eumalacostraca</taxon>
        <taxon>Peracarida</taxon>
        <taxon>Isopoda</taxon>
        <taxon>Oniscidea</taxon>
        <taxon>Crinocheta</taxon>
        <taxon>Armadillidiidae</taxon>
        <taxon>Armadillidium</taxon>
    </lineage>
</organism>
<keyword evidence="3" id="KW-0813">Transport</keyword>
<name>A0A5N5TMJ2_9CRUS</name>
<evidence type="ECO:0000256" key="4">
    <source>
        <dbReference type="ARBA" id="ARBA00022816"/>
    </source>
</evidence>
<dbReference type="GO" id="GO:0005543">
    <property type="term" value="F:phospholipid binding"/>
    <property type="evidence" value="ECO:0007669"/>
    <property type="project" value="TreeGrafter"/>
</dbReference>
<dbReference type="Proteomes" id="UP000326759">
    <property type="component" value="Unassembled WGS sequence"/>
</dbReference>
<feature type="coiled-coil region" evidence="9">
    <location>
        <begin position="185"/>
        <end position="261"/>
    </location>
</feature>
<feature type="region of interest" description="Disordered" evidence="10">
    <location>
        <begin position="87"/>
        <end position="107"/>
    </location>
</feature>
<dbReference type="GO" id="GO:0006405">
    <property type="term" value="P:RNA export from nucleus"/>
    <property type="evidence" value="ECO:0007669"/>
    <property type="project" value="TreeGrafter"/>
</dbReference>
<reference evidence="12 13" key="1">
    <citation type="journal article" date="2019" name="PLoS Biol.">
        <title>Sex chromosomes control vertical transmission of feminizing Wolbachia symbionts in an isopod.</title>
        <authorList>
            <person name="Becking T."/>
            <person name="Chebbi M.A."/>
            <person name="Giraud I."/>
            <person name="Moumen B."/>
            <person name="Laverre T."/>
            <person name="Caubet Y."/>
            <person name="Peccoud J."/>
            <person name="Gilbert C."/>
            <person name="Cordaux R."/>
        </authorList>
    </citation>
    <scope>NUCLEOTIDE SEQUENCE [LARGE SCALE GENOMIC DNA]</scope>
    <source>
        <strain evidence="12">ANa2</strain>
        <tissue evidence="12">Whole body excluding digestive tract and cuticle</tissue>
    </source>
</reference>
<dbReference type="Pfam" id="PF05064">
    <property type="entry name" value="Nsp1_C"/>
    <property type="match status" value="1"/>
</dbReference>
<protein>
    <submittedName>
        <fullName evidence="12">Nuclear pore glycoprotein p62</fullName>
    </submittedName>
</protein>
<keyword evidence="7" id="KW-0906">Nuclear pore complex</keyword>
<dbReference type="GO" id="GO:0044613">
    <property type="term" value="C:nuclear pore central transport channel"/>
    <property type="evidence" value="ECO:0007669"/>
    <property type="project" value="TreeGrafter"/>
</dbReference>
<evidence type="ECO:0000256" key="9">
    <source>
        <dbReference type="SAM" id="Coils"/>
    </source>
</evidence>
<comment type="subcellular location">
    <subcellularLocation>
        <location evidence="1">Nucleus</location>
        <location evidence="1">Nuclear pore complex</location>
    </subcellularLocation>
</comment>
<keyword evidence="4" id="KW-0509">mRNA transport</keyword>